<feature type="transmembrane region" description="Helical" evidence="6">
    <location>
        <begin position="152"/>
        <end position="172"/>
    </location>
</feature>
<evidence type="ECO:0000256" key="1">
    <source>
        <dbReference type="ARBA" id="ARBA00004651"/>
    </source>
</evidence>
<keyword evidence="5 6" id="KW-0472">Membrane</keyword>
<feature type="transmembrane region" description="Helical" evidence="6">
    <location>
        <begin position="179"/>
        <end position="199"/>
    </location>
</feature>
<reference evidence="10" key="1">
    <citation type="submission" date="2020-09" db="EMBL/GenBank/DDBJ databases">
        <title>The genome sequence of strain Labrenzia suaedae 4C16A.</title>
        <authorList>
            <person name="Liu Y."/>
        </authorList>
    </citation>
    <scope>NUCLEOTIDE SEQUENCE [LARGE SCALE GENOMIC DNA]</scope>
    <source>
        <strain evidence="10">4C16A</strain>
    </source>
</reference>
<keyword evidence="3 6" id="KW-0812">Transmembrane</keyword>
<evidence type="ECO:0000256" key="7">
    <source>
        <dbReference type="SAM" id="SignalP"/>
    </source>
</evidence>
<comment type="subcellular location">
    <subcellularLocation>
        <location evidence="1">Cell membrane</location>
        <topology evidence="1">Multi-pass membrane protein</topology>
    </subcellularLocation>
</comment>
<dbReference type="InterPro" id="IPR000620">
    <property type="entry name" value="EamA_dom"/>
</dbReference>
<dbReference type="RefSeq" id="WP_192147552.1">
    <property type="nucleotide sequence ID" value="NZ_JACYXI010000003.1"/>
</dbReference>
<dbReference type="InterPro" id="IPR037185">
    <property type="entry name" value="EmrE-like"/>
</dbReference>
<dbReference type="PANTHER" id="PTHR42920">
    <property type="entry name" value="OS03G0707200 PROTEIN-RELATED"/>
    <property type="match status" value="1"/>
</dbReference>
<evidence type="ECO:0000256" key="2">
    <source>
        <dbReference type="ARBA" id="ARBA00022475"/>
    </source>
</evidence>
<evidence type="ECO:0000256" key="4">
    <source>
        <dbReference type="ARBA" id="ARBA00022989"/>
    </source>
</evidence>
<evidence type="ECO:0000313" key="9">
    <source>
        <dbReference type="EMBL" id="MBD8891429.1"/>
    </source>
</evidence>
<dbReference type="PANTHER" id="PTHR42920:SF5">
    <property type="entry name" value="EAMA DOMAIN-CONTAINING PROTEIN"/>
    <property type="match status" value="1"/>
</dbReference>
<protein>
    <submittedName>
        <fullName evidence="9">DMT family transporter</fullName>
    </submittedName>
</protein>
<dbReference type="Proteomes" id="UP000632063">
    <property type="component" value="Unassembled WGS sequence"/>
</dbReference>
<keyword evidence="7" id="KW-0732">Signal</keyword>
<dbReference type="Pfam" id="PF00892">
    <property type="entry name" value="EamA"/>
    <property type="match status" value="2"/>
</dbReference>
<evidence type="ECO:0000256" key="6">
    <source>
        <dbReference type="SAM" id="Phobius"/>
    </source>
</evidence>
<keyword evidence="2" id="KW-1003">Cell membrane</keyword>
<feature type="transmembrane region" description="Helical" evidence="6">
    <location>
        <begin position="33"/>
        <end position="53"/>
    </location>
</feature>
<feature type="transmembrane region" description="Helical" evidence="6">
    <location>
        <begin position="98"/>
        <end position="117"/>
    </location>
</feature>
<evidence type="ECO:0000256" key="5">
    <source>
        <dbReference type="ARBA" id="ARBA00023136"/>
    </source>
</evidence>
<feature type="transmembrane region" description="Helical" evidence="6">
    <location>
        <begin position="124"/>
        <end position="140"/>
    </location>
</feature>
<feature type="domain" description="EamA" evidence="8">
    <location>
        <begin position="7"/>
        <end position="139"/>
    </location>
</feature>
<accession>A0ABR9CL84</accession>
<feature type="signal peptide" evidence="7">
    <location>
        <begin position="1"/>
        <end position="22"/>
    </location>
</feature>
<feature type="domain" description="EamA" evidence="8">
    <location>
        <begin position="149"/>
        <end position="282"/>
    </location>
</feature>
<name>A0ABR9CL84_9HYPH</name>
<keyword evidence="10" id="KW-1185">Reference proteome</keyword>
<dbReference type="EMBL" id="JACYXI010000003">
    <property type="protein sequence ID" value="MBD8891429.1"/>
    <property type="molecule type" value="Genomic_DNA"/>
</dbReference>
<evidence type="ECO:0000259" key="8">
    <source>
        <dbReference type="Pfam" id="PF00892"/>
    </source>
</evidence>
<proteinExistence type="predicted"/>
<organism evidence="9 10">
    <name type="scientific">Roseibium litorale</name>
    <dbReference type="NCBI Taxonomy" id="2803841"/>
    <lineage>
        <taxon>Bacteria</taxon>
        <taxon>Pseudomonadati</taxon>
        <taxon>Pseudomonadota</taxon>
        <taxon>Alphaproteobacteria</taxon>
        <taxon>Hyphomicrobiales</taxon>
        <taxon>Stappiaceae</taxon>
        <taxon>Roseibium</taxon>
    </lineage>
</organism>
<keyword evidence="4 6" id="KW-1133">Transmembrane helix</keyword>
<feature type="transmembrane region" description="Helical" evidence="6">
    <location>
        <begin position="74"/>
        <end position="92"/>
    </location>
</feature>
<feature type="chain" id="PRO_5046108633" evidence="7">
    <location>
        <begin position="23"/>
        <end position="295"/>
    </location>
</feature>
<evidence type="ECO:0000256" key="3">
    <source>
        <dbReference type="ARBA" id="ARBA00022692"/>
    </source>
</evidence>
<feature type="transmembrane region" description="Helical" evidence="6">
    <location>
        <begin position="268"/>
        <end position="289"/>
    </location>
</feature>
<comment type="caution">
    <text evidence="9">The sequence shown here is derived from an EMBL/GenBank/DDBJ whole genome shotgun (WGS) entry which is preliminary data.</text>
</comment>
<dbReference type="InterPro" id="IPR051258">
    <property type="entry name" value="Diverse_Substrate_Transporter"/>
</dbReference>
<feature type="transmembrane region" description="Helical" evidence="6">
    <location>
        <begin position="211"/>
        <end position="232"/>
    </location>
</feature>
<sequence length="295" mass="31044">MTRLTANSLLLLAAALWGSAFVAQSTAMEDVGPFYFTGIRFLIAAIALAPFALRERKLRPDHKLTQGHLARFGLIGAVFFLGIVIQQIGMMTTTVTNTAFLTALYVVLVPVIGFALFRDIPHPVIWPAAFVALTGIWLLGGASLDALNWGDAAVLVCAVFWALHVALLGHVGMSGGRPLALAFSQFAIAGVAGVAGGLVSEDIGLAQIQSASFELFYTSLVSGCFAFTLQAVAQRWTRAADAAILLASEALFGALFGAVLLGERLNGLGISGCLLILLAIVAVQLVPLIKRPVRV</sequence>
<evidence type="ECO:0000313" key="10">
    <source>
        <dbReference type="Proteomes" id="UP000632063"/>
    </source>
</evidence>
<gene>
    <name evidence="9" type="ORF">IG616_07720</name>
</gene>
<dbReference type="SUPFAM" id="SSF103481">
    <property type="entry name" value="Multidrug resistance efflux transporter EmrE"/>
    <property type="match status" value="2"/>
</dbReference>
<feature type="transmembrane region" description="Helical" evidence="6">
    <location>
        <begin position="244"/>
        <end position="262"/>
    </location>
</feature>
<reference evidence="9 10" key="2">
    <citation type="journal article" date="2021" name="Int. J. Syst. Evol. Microbiol.">
        <title>Roseibium litorale sp. nov., isolated from a tidal flat sediment and proposal for the reclassification of Labrenzia polysiphoniae as Roseibium polysiphoniae comb. nov.</title>
        <authorList>
            <person name="Liu Y."/>
            <person name="Pei T."/>
            <person name="Du J."/>
            <person name="Chao M."/>
            <person name="Deng M.R."/>
            <person name="Zhu H."/>
        </authorList>
    </citation>
    <scope>NUCLEOTIDE SEQUENCE [LARGE SCALE GENOMIC DNA]</scope>
    <source>
        <strain evidence="9 10">4C16A</strain>
    </source>
</reference>